<dbReference type="AlphaFoldDB" id="A0AAV4YBA1"/>
<protein>
    <submittedName>
        <fullName evidence="1">Uncharacterized protein</fullName>
    </submittedName>
</protein>
<evidence type="ECO:0000313" key="2">
    <source>
        <dbReference type="Proteomes" id="UP001054945"/>
    </source>
</evidence>
<keyword evidence="2" id="KW-1185">Reference proteome</keyword>
<dbReference type="EMBL" id="BPLR01019133">
    <property type="protein sequence ID" value="GIZ04771.1"/>
    <property type="molecule type" value="Genomic_DNA"/>
</dbReference>
<gene>
    <name evidence="1" type="ORF">CEXT_568581</name>
</gene>
<accession>A0AAV4YBA1</accession>
<organism evidence="1 2">
    <name type="scientific">Caerostris extrusa</name>
    <name type="common">Bark spider</name>
    <name type="synonym">Caerostris bankana</name>
    <dbReference type="NCBI Taxonomy" id="172846"/>
    <lineage>
        <taxon>Eukaryota</taxon>
        <taxon>Metazoa</taxon>
        <taxon>Ecdysozoa</taxon>
        <taxon>Arthropoda</taxon>
        <taxon>Chelicerata</taxon>
        <taxon>Arachnida</taxon>
        <taxon>Araneae</taxon>
        <taxon>Araneomorphae</taxon>
        <taxon>Entelegynae</taxon>
        <taxon>Araneoidea</taxon>
        <taxon>Araneidae</taxon>
        <taxon>Caerostris</taxon>
    </lineage>
</organism>
<sequence length="98" mass="10918">MGNKNGKREKESICPPPRKRIKDNCCGQVSREDNRSHRKERTLFAKGFFRLFAFRICATARGDISKDFLPSPPPIIGGGGWVGEVGAVAILPYRASQR</sequence>
<reference evidence="1 2" key="1">
    <citation type="submission" date="2021-06" db="EMBL/GenBank/DDBJ databases">
        <title>Caerostris extrusa draft genome.</title>
        <authorList>
            <person name="Kono N."/>
            <person name="Arakawa K."/>
        </authorList>
    </citation>
    <scope>NUCLEOTIDE SEQUENCE [LARGE SCALE GENOMIC DNA]</scope>
</reference>
<name>A0AAV4YBA1_CAEEX</name>
<evidence type="ECO:0000313" key="1">
    <source>
        <dbReference type="EMBL" id="GIZ04771.1"/>
    </source>
</evidence>
<proteinExistence type="predicted"/>
<comment type="caution">
    <text evidence="1">The sequence shown here is derived from an EMBL/GenBank/DDBJ whole genome shotgun (WGS) entry which is preliminary data.</text>
</comment>
<dbReference type="Proteomes" id="UP001054945">
    <property type="component" value="Unassembled WGS sequence"/>
</dbReference>